<protein>
    <submittedName>
        <fullName evidence="4">Thioredoxin-like protein</fullName>
    </submittedName>
</protein>
<dbReference type="eggNOG" id="COG1225">
    <property type="taxonomic scope" value="Bacteria"/>
</dbReference>
<evidence type="ECO:0000256" key="2">
    <source>
        <dbReference type="SAM" id="MobiDB-lite"/>
    </source>
</evidence>
<feature type="domain" description="Alkyl hydroperoxide reductase subunit C/ Thiol specific antioxidant" evidence="3">
    <location>
        <begin position="2"/>
        <end position="51"/>
    </location>
</feature>
<dbReference type="Gene3D" id="3.40.30.10">
    <property type="entry name" value="Glutaredoxin"/>
    <property type="match status" value="1"/>
</dbReference>
<dbReference type="InterPro" id="IPR036249">
    <property type="entry name" value="Thioredoxin-like_sf"/>
</dbReference>
<dbReference type="GO" id="GO:0016491">
    <property type="term" value="F:oxidoreductase activity"/>
    <property type="evidence" value="ECO:0007669"/>
    <property type="project" value="InterPro"/>
</dbReference>
<dbReference type="STRING" id="56780.SYN_03787"/>
<evidence type="ECO:0000313" key="4">
    <source>
        <dbReference type="EMBL" id="ABC78583.1"/>
    </source>
</evidence>
<name>Q2LWX3_SYNAS</name>
<proteinExistence type="predicted"/>
<dbReference type="Pfam" id="PF00578">
    <property type="entry name" value="AhpC-TSA"/>
    <property type="match status" value="1"/>
</dbReference>
<organism evidence="4 5">
    <name type="scientific">Syntrophus aciditrophicus (strain SB)</name>
    <dbReference type="NCBI Taxonomy" id="56780"/>
    <lineage>
        <taxon>Bacteria</taxon>
        <taxon>Pseudomonadati</taxon>
        <taxon>Thermodesulfobacteriota</taxon>
        <taxon>Syntrophia</taxon>
        <taxon>Syntrophales</taxon>
        <taxon>Syntrophaceae</taxon>
        <taxon>Syntrophus</taxon>
    </lineage>
</organism>
<dbReference type="EMBL" id="CP000252">
    <property type="protein sequence ID" value="ABC78583.1"/>
    <property type="molecule type" value="Genomic_DNA"/>
</dbReference>
<dbReference type="OrthoDB" id="9813820at2"/>
<dbReference type="AlphaFoldDB" id="Q2LWX3"/>
<accession>Q2LWX3</accession>
<dbReference type="Proteomes" id="UP000001933">
    <property type="component" value="Chromosome"/>
</dbReference>
<gene>
    <name evidence="4" type="ORF">SYN_03787</name>
</gene>
<dbReference type="KEGG" id="sat:SYN_03787"/>
<dbReference type="InterPro" id="IPR000866">
    <property type="entry name" value="AhpC/TSA"/>
</dbReference>
<dbReference type="InParanoid" id="Q2LWX3"/>
<dbReference type="PROSITE" id="PS00194">
    <property type="entry name" value="THIOREDOXIN_1"/>
    <property type="match status" value="1"/>
</dbReference>
<evidence type="ECO:0000259" key="3">
    <source>
        <dbReference type="Pfam" id="PF00578"/>
    </source>
</evidence>
<evidence type="ECO:0000256" key="1">
    <source>
        <dbReference type="ARBA" id="ARBA00023284"/>
    </source>
</evidence>
<dbReference type="CDD" id="cd02966">
    <property type="entry name" value="TlpA_like_family"/>
    <property type="match status" value="1"/>
</dbReference>
<dbReference type="GO" id="GO:0016209">
    <property type="term" value="F:antioxidant activity"/>
    <property type="evidence" value="ECO:0007669"/>
    <property type="project" value="InterPro"/>
</dbReference>
<dbReference type="InterPro" id="IPR017937">
    <property type="entry name" value="Thioredoxin_CS"/>
</dbReference>
<dbReference type="HOGENOM" id="CLU_2439690_0_0_7"/>
<reference evidence="4 5" key="1">
    <citation type="journal article" date="2007" name="Proc. Natl. Acad. Sci. U.S.A.">
        <title>The genome of Syntrophus aciditrophicus: life at the thermodynamic limit of microbial growth.</title>
        <authorList>
            <person name="McInerney M.J."/>
            <person name="Rohlin L."/>
            <person name="Mouttaki H."/>
            <person name="Kim U."/>
            <person name="Krupp R.S."/>
            <person name="Rios-Hernandez L."/>
            <person name="Sieber J."/>
            <person name="Struchtemeyer C.G."/>
            <person name="Bhattacharyya A."/>
            <person name="Campbell J.W."/>
            <person name="Gunsalus R.P."/>
        </authorList>
    </citation>
    <scope>NUCLEOTIDE SEQUENCE [LARGE SCALE GENOMIC DNA]</scope>
    <source>
        <strain evidence="4 5">SB</strain>
    </source>
</reference>
<keyword evidence="1" id="KW-0676">Redox-active center</keyword>
<dbReference type="SUPFAM" id="SSF52833">
    <property type="entry name" value="Thioredoxin-like"/>
    <property type="match status" value="1"/>
</dbReference>
<evidence type="ECO:0000313" key="5">
    <source>
        <dbReference type="Proteomes" id="UP000001933"/>
    </source>
</evidence>
<keyword evidence="5" id="KW-1185">Reference proteome</keyword>
<feature type="region of interest" description="Disordered" evidence="2">
    <location>
        <begin position="50"/>
        <end position="90"/>
    </location>
</feature>
<sequence>MDFELPDLEKRPFRLSQHRGKPVLLIFSTTWCAYCRSELPRFRDIHERYASGGPGGRSDLHSGIPTESLILCPPEQSPLSRPAGRKGRGL</sequence>